<sequence length="66" mass="7368">MAGKKKETAGTIKVKQIGSPIRRDGIQRLYLKSLGLGKINRVRELQDTPAVRGLITRLQHMVTVVE</sequence>
<dbReference type="EMBL" id="CP008941">
    <property type="protein sequence ID" value="AIK96749.1"/>
    <property type="molecule type" value="Genomic_DNA"/>
</dbReference>
<evidence type="ECO:0000256" key="3">
    <source>
        <dbReference type="ARBA" id="ARBA00022980"/>
    </source>
</evidence>
<dbReference type="HOGENOM" id="CLU_131047_1_2_5"/>
<dbReference type="CDD" id="cd01658">
    <property type="entry name" value="Ribosomal_L30"/>
    <property type="match status" value="1"/>
</dbReference>
<evidence type="ECO:0000256" key="1">
    <source>
        <dbReference type="ARBA" id="ARBA00007594"/>
    </source>
</evidence>
<dbReference type="HAMAP" id="MF_01371_B">
    <property type="entry name" value="Ribosomal_uL30_B"/>
    <property type="match status" value="1"/>
</dbReference>
<dbReference type="AlphaFoldDB" id="A0A077AXM2"/>
<keyword evidence="8" id="KW-1185">Reference proteome</keyword>
<dbReference type="NCBIfam" id="TIGR01308">
    <property type="entry name" value="rpmD_bact"/>
    <property type="match status" value="1"/>
</dbReference>
<dbReference type="GO" id="GO:0015934">
    <property type="term" value="C:large ribosomal subunit"/>
    <property type="evidence" value="ECO:0007669"/>
    <property type="project" value="InterPro"/>
</dbReference>
<accession>A0A077AXM2</accession>
<evidence type="ECO:0000256" key="5">
    <source>
        <dbReference type="HAMAP-Rule" id="MF_01371"/>
    </source>
</evidence>
<dbReference type="InterPro" id="IPR005996">
    <property type="entry name" value="Ribosomal_uL30_bac-type"/>
</dbReference>
<dbReference type="InterPro" id="IPR036919">
    <property type="entry name" value="Ribo_uL30_ferredoxin-like_sf"/>
</dbReference>
<dbReference type="RefSeq" id="WP_038465419.1">
    <property type="nucleotide sequence ID" value="NZ_CP008941.1"/>
</dbReference>
<evidence type="ECO:0000259" key="6">
    <source>
        <dbReference type="Pfam" id="PF00327"/>
    </source>
</evidence>
<dbReference type="InterPro" id="IPR016082">
    <property type="entry name" value="Ribosomal_uL30_ferredoxin-like"/>
</dbReference>
<dbReference type="STRING" id="91604.ID47_08480"/>
<evidence type="ECO:0000313" key="8">
    <source>
        <dbReference type="Proteomes" id="UP000028926"/>
    </source>
</evidence>
<keyword evidence="3 5" id="KW-0689">Ribosomal protein</keyword>
<name>A0A077AXM2_9PROT</name>
<evidence type="ECO:0000313" key="7">
    <source>
        <dbReference type="EMBL" id="AIK96749.1"/>
    </source>
</evidence>
<dbReference type="GO" id="GO:0006412">
    <property type="term" value="P:translation"/>
    <property type="evidence" value="ECO:0007669"/>
    <property type="project" value="UniProtKB-UniRule"/>
</dbReference>
<evidence type="ECO:0000256" key="4">
    <source>
        <dbReference type="ARBA" id="ARBA00023274"/>
    </source>
</evidence>
<dbReference type="GO" id="GO:0003735">
    <property type="term" value="F:structural constituent of ribosome"/>
    <property type="evidence" value="ECO:0007669"/>
    <property type="project" value="InterPro"/>
</dbReference>
<comment type="subunit">
    <text evidence="2 5">Part of the 50S ribosomal subunit.</text>
</comment>
<gene>
    <name evidence="5" type="primary">rpmD</name>
    <name evidence="7" type="ORF">ID47_08480</name>
</gene>
<organism evidence="7 8">
    <name type="scientific">Candidatus Odyssella acanthamoebae</name>
    <dbReference type="NCBI Taxonomy" id="91604"/>
    <lineage>
        <taxon>Bacteria</taxon>
        <taxon>Pseudomonadati</taxon>
        <taxon>Pseudomonadota</taxon>
        <taxon>Alphaproteobacteria</taxon>
        <taxon>Holosporales</taxon>
        <taxon>Candidatus Paracaedibacteraceae</taxon>
        <taxon>Candidatus Odyssella</taxon>
    </lineage>
</organism>
<dbReference type="KEGG" id="paca:ID47_08480"/>
<dbReference type="Pfam" id="PF00327">
    <property type="entry name" value="Ribosomal_L30"/>
    <property type="match status" value="1"/>
</dbReference>
<proteinExistence type="inferred from homology"/>
<dbReference type="Proteomes" id="UP000028926">
    <property type="component" value="Chromosome"/>
</dbReference>
<keyword evidence="4 5" id="KW-0687">Ribonucleoprotein</keyword>
<feature type="domain" description="Large ribosomal subunit protein uL30-like ferredoxin-like fold" evidence="6">
    <location>
        <begin position="12"/>
        <end position="62"/>
    </location>
</feature>
<dbReference type="eggNOG" id="COG1841">
    <property type="taxonomic scope" value="Bacteria"/>
</dbReference>
<evidence type="ECO:0000256" key="2">
    <source>
        <dbReference type="ARBA" id="ARBA00011838"/>
    </source>
</evidence>
<dbReference type="SUPFAM" id="SSF55129">
    <property type="entry name" value="Ribosomal protein L30p/L7e"/>
    <property type="match status" value="1"/>
</dbReference>
<dbReference type="Gene3D" id="3.30.1390.20">
    <property type="entry name" value="Ribosomal protein L30, ferredoxin-like fold domain"/>
    <property type="match status" value="1"/>
</dbReference>
<reference evidence="7 8" key="1">
    <citation type="submission" date="2014-07" db="EMBL/GenBank/DDBJ databases">
        <title>Comparative genomic insights into amoeba endosymbionts belonging to the families of Holosporaceae and Candidatus Midichloriaceae within Rickettsiales.</title>
        <authorList>
            <person name="Wang Z."/>
            <person name="Wu M."/>
        </authorList>
    </citation>
    <scope>NUCLEOTIDE SEQUENCE [LARGE SCALE GENOMIC DNA]</scope>
    <source>
        <strain evidence="7">PRA3</strain>
    </source>
</reference>
<comment type="similarity">
    <text evidence="1 5">Belongs to the universal ribosomal protein uL30 family.</text>
</comment>
<dbReference type="PIRSF" id="PIRSF002211">
    <property type="entry name" value="Ribosomal_L30_bac-type"/>
    <property type="match status" value="1"/>
</dbReference>
<dbReference type="OrthoDB" id="9812790at2"/>
<protein>
    <recommendedName>
        <fullName evidence="5">Large ribosomal subunit protein uL30</fullName>
    </recommendedName>
</protein>